<evidence type="ECO:0000256" key="10">
    <source>
        <dbReference type="ARBA" id="ARBA00022490"/>
    </source>
</evidence>
<dbReference type="InterPro" id="IPR004843">
    <property type="entry name" value="Calcineurin-like_PHP"/>
</dbReference>
<dbReference type="EC" id="3.1.3.16" evidence="8"/>
<evidence type="ECO:0000256" key="14">
    <source>
        <dbReference type="ARBA" id="ARBA00022801"/>
    </source>
</evidence>
<dbReference type="GO" id="GO:0016607">
    <property type="term" value="C:nuclear speck"/>
    <property type="evidence" value="ECO:0007669"/>
    <property type="project" value="UniProtKB-SubCell"/>
</dbReference>
<evidence type="ECO:0000256" key="6">
    <source>
        <dbReference type="ARBA" id="ARBA00004642"/>
    </source>
</evidence>
<dbReference type="FunFam" id="3.60.21.10:FF:000021">
    <property type="entry name" value="Serine/threonine-protein phosphatase 5"/>
    <property type="match status" value="1"/>
</dbReference>
<evidence type="ECO:0000256" key="9">
    <source>
        <dbReference type="ARBA" id="ARBA00020001"/>
    </source>
</evidence>
<dbReference type="InterPro" id="IPR013235">
    <property type="entry name" value="PPP_dom"/>
</dbReference>
<keyword evidence="12" id="KW-0479">Metal-binding</keyword>
<dbReference type="GO" id="GO:0005789">
    <property type="term" value="C:endoplasmic reticulum membrane"/>
    <property type="evidence" value="ECO:0007669"/>
    <property type="project" value="UniProtKB-SubCell"/>
</dbReference>
<dbReference type="SMART" id="SM00156">
    <property type="entry name" value="PP2Ac"/>
    <property type="match status" value="1"/>
</dbReference>
<keyword evidence="10" id="KW-0963">Cytoplasm</keyword>
<feature type="active site" description="Proton donor/acceptor" evidence="25">
    <location>
        <position position="432"/>
    </location>
</feature>
<sequence length="626" mass="69573">MPNMETENSNVSRAEEIKVLANEAFKAHKYGHAIDLYSQAIELNGENAVYWANRAFAHSKLEEYGSAIQDASKAIEIDPKYSKAKHICLERGAAYLAMGKIRDALKDFQQVKKLCPNDPDASKKLKECEKAVMKLKFEEAIAVPESQRRSVAESIDFHSIAMVFKDKLDVSSLSKESVSSKNKCPRLSSVLRNKKSKNYKLKYGNGKKPSITSGLLGILSGRKEWSQRTSPSSSSVPTQVALAPVAVAVVAAAVMLVGTAKPVVVVSVLMVILVVLGTYLWGSCRGSGVFTKRGIMDLDVEPQYSGARIEGDIVTLDFVKKMMDDFKNQKCLHKRYAFQIVLQTREMLQALPSLVDINVPEGKHFTVCGDVHGQFYDLLNIFELNGLPSEENPYLFNGDFVDRGSFSLEIILTLFAFKCMCPSGIYLSRGNHESKSMNKIYGFEGEVRSKLSETFVELFAEVFCCLPLAHVINGKVFVVHGGLFSVDGVKLSDIRAIDRFCEPPEEGLMCELLWSDPQPFPGRGPSKRGVGLSFGKDVTQRFLQDNNLDLVVRSHEVKDEGYEIEHDGKLITVFSAPNYCDQMGNKGAFIRFEAPDLKPNIVTFSAVPHPDVKPMAYANNFMRMFS</sequence>
<feature type="transmembrane region" description="Helical" evidence="27">
    <location>
        <begin position="236"/>
        <end position="256"/>
    </location>
</feature>
<reference evidence="29" key="1">
    <citation type="submission" date="2019-03" db="EMBL/GenBank/DDBJ databases">
        <authorList>
            <person name="Mank J."/>
            <person name="Almeida P."/>
        </authorList>
    </citation>
    <scope>NUCLEOTIDE SEQUENCE</scope>
    <source>
        <strain evidence="29">78183</strain>
    </source>
</reference>
<keyword evidence="19 27" id="KW-0472">Membrane</keyword>
<proteinExistence type="inferred from homology"/>
<keyword evidence="16" id="KW-0256">Endoplasmic reticulum</keyword>
<dbReference type="GO" id="GO:0046872">
    <property type="term" value="F:metal ion binding"/>
    <property type="evidence" value="ECO:0007669"/>
    <property type="project" value="UniProtKB-KW"/>
</dbReference>
<comment type="subunit">
    <text evidence="24">Interacts with PHYA and PHYB, mostly when they are phosphorylated and in Pfr forms.</text>
</comment>
<evidence type="ECO:0000256" key="24">
    <source>
        <dbReference type="ARBA" id="ARBA00064524"/>
    </source>
</evidence>
<dbReference type="SMART" id="SM00028">
    <property type="entry name" value="TPR"/>
    <property type="match status" value="3"/>
</dbReference>
<evidence type="ECO:0000256" key="12">
    <source>
        <dbReference type="ARBA" id="ARBA00022723"/>
    </source>
</evidence>
<comment type="subcellular location">
    <subcellularLocation>
        <location evidence="5">Cytoplasm</location>
    </subcellularLocation>
    <subcellularLocation>
        <location evidence="4">Endoplasmic reticulum membrane</location>
        <topology evidence="4">Multi-pass membrane protein</topology>
    </subcellularLocation>
    <subcellularLocation>
        <location evidence="2">Nucleus membrane</location>
        <topology evidence="2">Multi-pass membrane protein</topology>
    </subcellularLocation>
    <subcellularLocation>
        <location evidence="3">Nucleus speckle</location>
    </subcellularLocation>
    <subcellularLocation>
        <location evidence="6">Nucleus</location>
        <location evidence="6">Nucleoplasm</location>
    </subcellularLocation>
</comment>
<evidence type="ECO:0000256" key="15">
    <source>
        <dbReference type="ARBA" id="ARBA00022803"/>
    </source>
</evidence>
<dbReference type="PANTHER" id="PTHR45668">
    <property type="entry name" value="SERINE/THREONINE-PROTEIN PHOSPHATASE 5-RELATED"/>
    <property type="match status" value="1"/>
</dbReference>
<evidence type="ECO:0000313" key="29">
    <source>
        <dbReference type="EMBL" id="VFU50468.1"/>
    </source>
</evidence>
<dbReference type="PROSITE" id="PS50005">
    <property type="entry name" value="TPR"/>
    <property type="match status" value="2"/>
</dbReference>
<keyword evidence="13" id="KW-0677">Repeat</keyword>
<dbReference type="GO" id="GO:0004722">
    <property type="term" value="F:protein serine/threonine phosphatase activity"/>
    <property type="evidence" value="ECO:0007669"/>
    <property type="project" value="UniProtKB-EC"/>
</dbReference>
<keyword evidence="11 27" id="KW-0812">Transmembrane</keyword>
<evidence type="ECO:0000259" key="28">
    <source>
        <dbReference type="SMART" id="SM00156"/>
    </source>
</evidence>
<evidence type="ECO:0000256" key="3">
    <source>
        <dbReference type="ARBA" id="ARBA00004324"/>
    </source>
</evidence>
<evidence type="ECO:0000256" key="11">
    <source>
        <dbReference type="ARBA" id="ARBA00022692"/>
    </source>
</evidence>
<evidence type="ECO:0000256" key="8">
    <source>
        <dbReference type="ARBA" id="ARBA00013081"/>
    </source>
</evidence>
<dbReference type="FunFam" id="1.25.40.10:FF:000292">
    <property type="entry name" value="Serine/threonine-protein phosphatase 5"/>
    <property type="match status" value="1"/>
</dbReference>
<comment type="similarity">
    <text evidence="7">Belongs to the PPP phosphatase family. PP-5 (PP-T) subfamily.</text>
</comment>
<dbReference type="InterPro" id="IPR041753">
    <property type="entry name" value="PP5_C"/>
</dbReference>
<feature type="repeat" description="TPR" evidence="26">
    <location>
        <begin position="85"/>
        <end position="118"/>
    </location>
</feature>
<dbReference type="Pfam" id="PF13181">
    <property type="entry name" value="TPR_8"/>
    <property type="match status" value="1"/>
</dbReference>
<dbReference type="InterPro" id="IPR019734">
    <property type="entry name" value="TPR_rpt"/>
</dbReference>
<dbReference type="AlphaFoldDB" id="A0A6N2M8K6"/>
<keyword evidence="14" id="KW-0378">Hydrolase</keyword>
<dbReference type="Gene3D" id="3.60.21.10">
    <property type="match status" value="1"/>
</dbReference>
<dbReference type="Pfam" id="PF00149">
    <property type="entry name" value="Metallophos"/>
    <property type="match status" value="1"/>
</dbReference>
<evidence type="ECO:0000256" key="22">
    <source>
        <dbReference type="ARBA" id="ARBA00047761"/>
    </source>
</evidence>
<dbReference type="SUPFAM" id="SSF48452">
    <property type="entry name" value="TPR-like"/>
    <property type="match status" value="1"/>
</dbReference>
<dbReference type="EMBL" id="CAADRP010001730">
    <property type="protein sequence ID" value="VFU50468.1"/>
    <property type="molecule type" value="Genomic_DNA"/>
</dbReference>
<evidence type="ECO:0000256" key="18">
    <source>
        <dbReference type="ARBA" id="ARBA00022989"/>
    </source>
</evidence>
<gene>
    <name evidence="29" type="ORF">SVIM_LOCUS336496</name>
</gene>
<evidence type="ECO:0000256" key="16">
    <source>
        <dbReference type="ARBA" id="ARBA00022824"/>
    </source>
</evidence>
<keyword evidence="21" id="KW-0539">Nucleus</keyword>
<dbReference type="GO" id="GO:0031965">
    <property type="term" value="C:nuclear membrane"/>
    <property type="evidence" value="ECO:0007669"/>
    <property type="project" value="UniProtKB-SubCell"/>
</dbReference>
<evidence type="ECO:0000256" key="1">
    <source>
        <dbReference type="ARBA" id="ARBA00001936"/>
    </source>
</evidence>
<dbReference type="InterPro" id="IPR051134">
    <property type="entry name" value="PPP_phosphatase"/>
</dbReference>
<accession>A0A6N2M8K6</accession>
<evidence type="ECO:0000256" key="5">
    <source>
        <dbReference type="ARBA" id="ARBA00004496"/>
    </source>
</evidence>
<dbReference type="CDD" id="cd07417">
    <property type="entry name" value="MPP_PP5_C"/>
    <property type="match status" value="1"/>
</dbReference>
<protein>
    <recommendedName>
        <fullName evidence="9">Serine/threonine-protein phosphatase 5</fullName>
        <ecNumber evidence="8">3.1.3.16</ecNumber>
    </recommendedName>
</protein>
<evidence type="ECO:0000256" key="4">
    <source>
        <dbReference type="ARBA" id="ARBA00004477"/>
    </source>
</evidence>
<dbReference type="Pfam" id="PF08321">
    <property type="entry name" value="PPP5"/>
    <property type="match status" value="1"/>
</dbReference>
<dbReference type="PIRSF" id="PIRSF033096">
    <property type="entry name" value="PPPtase_5"/>
    <property type="match status" value="1"/>
</dbReference>
<feature type="repeat" description="TPR" evidence="26">
    <location>
        <begin position="48"/>
        <end position="81"/>
    </location>
</feature>
<evidence type="ECO:0000256" key="7">
    <source>
        <dbReference type="ARBA" id="ARBA00008786"/>
    </source>
</evidence>
<comment type="catalytic activity">
    <reaction evidence="22">
        <text>O-phospho-L-seryl-[protein] + H2O = L-seryl-[protein] + phosphate</text>
        <dbReference type="Rhea" id="RHEA:20629"/>
        <dbReference type="Rhea" id="RHEA-COMP:9863"/>
        <dbReference type="Rhea" id="RHEA-COMP:11604"/>
        <dbReference type="ChEBI" id="CHEBI:15377"/>
        <dbReference type="ChEBI" id="CHEBI:29999"/>
        <dbReference type="ChEBI" id="CHEBI:43474"/>
        <dbReference type="ChEBI" id="CHEBI:83421"/>
        <dbReference type="EC" id="3.1.3.16"/>
    </reaction>
</comment>
<dbReference type="InterPro" id="IPR011990">
    <property type="entry name" value="TPR-like_helical_dom_sf"/>
</dbReference>
<evidence type="ECO:0000256" key="2">
    <source>
        <dbReference type="ARBA" id="ARBA00004232"/>
    </source>
</evidence>
<feature type="domain" description="Serine/threonine specific protein phosphatases" evidence="28">
    <location>
        <begin position="332"/>
        <end position="608"/>
    </location>
</feature>
<keyword evidence="17" id="KW-0904">Protein phosphatase</keyword>
<dbReference type="InterPro" id="IPR006186">
    <property type="entry name" value="Ser/Thr-sp_prot-phosphatase"/>
</dbReference>
<keyword evidence="18 27" id="KW-1133">Transmembrane helix</keyword>
<name>A0A6N2M8K6_SALVM</name>
<feature type="transmembrane region" description="Helical" evidence="27">
    <location>
        <begin position="263"/>
        <end position="282"/>
    </location>
</feature>
<evidence type="ECO:0000256" key="23">
    <source>
        <dbReference type="ARBA" id="ARBA00048336"/>
    </source>
</evidence>
<dbReference type="PANTHER" id="PTHR45668:SF5">
    <property type="entry name" value="SERINE_THREONINE-PROTEIN PHOSPHATASE 5"/>
    <property type="match status" value="1"/>
</dbReference>
<evidence type="ECO:0000256" key="19">
    <source>
        <dbReference type="ARBA" id="ARBA00023136"/>
    </source>
</evidence>
<evidence type="ECO:0000256" key="13">
    <source>
        <dbReference type="ARBA" id="ARBA00022737"/>
    </source>
</evidence>
<keyword evidence="20" id="KW-0464">Manganese</keyword>
<keyword evidence="15 26" id="KW-0802">TPR repeat</keyword>
<evidence type="ECO:0000256" key="21">
    <source>
        <dbReference type="ARBA" id="ARBA00023242"/>
    </source>
</evidence>
<organism evidence="29">
    <name type="scientific">Salix viminalis</name>
    <name type="common">Common osier</name>
    <name type="synonym">Basket willow</name>
    <dbReference type="NCBI Taxonomy" id="40686"/>
    <lineage>
        <taxon>Eukaryota</taxon>
        <taxon>Viridiplantae</taxon>
        <taxon>Streptophyta</taxon>
        <taxon>Embryophyta</taxon>
        <taxon>Tracheophyta</taxon>
        <taxon>Spermatophyta</taxon>
        <taxon>Magnoliopsida</taxon>
        <taxon>eudicotyledons</taxon>
        <taxon>Gunneridae</taxon>
        <taxon>Pentapetalae</taxon>
        <taxon>rosids</taxon>
        <taxon>fabids</taxon>
        <taxon>Malpighiales</taxon>
        <taxon>Salicaceae</taxon>
        <taxon>Saliceae</taxon>
        <taxon>Salix</taxon>
    </lineage>
</organism>
<dbReference type="Gene3D" id="1.25.40.10">
    <property type="entry name" value="Tetratricopeptide repeat domain"/>
    <property type="match status" value="1"/>
</dbReference>
<comment type="catalytic activity">
    <reaction evidence="23">
        <text>O-phospho-L-threonyl-[protein] + H2O = L-threonyl-[protein] + phosphate</text>
        <dbReference type="Rhea" id="RHEA:47004"/>
        <dbReference type="Rhea" id="RHEA-COMP:11060"/>
        <dbReference type="Rhea" id="RHEA-COMP:11605"/>
        <dbReference type="ChEBI" id="CHEBI:15377"/>
        <dbReference type="ChEBI" id="CHEBI:30013"/>
        <dbReference type="ChEBI" id="CHEBI:43474"/>
        <dbReference type="ChEBI" id="CHEBI:61977"/>
        <dbReference type="EC" id="3.1.3.16"/>
    </reaction>
</comment>
<comment type="cofactor">
    <cofactor evidence="1">
        <name>Mn(2+)</name>
        <dbReference type="ChEBI" id="CHEBI:29035"/>
    </cofactor>
</comment>
<evidence type="ECO:0000256" key="20">
    <source>
        <dbReference type="ARBA" id="ARBA00023211"/>
    </source>
</evidence>
<evidence type="ECO:0000256" key="25">
    <source>
        <dbReference type="PIRSR" id="PIRSR033096-1"/>
    </source>
</evidence>
<dbReference type="InterPro" id="IPR029052">
    <property type="entry name" value="Metallo-depent_PP-like"/>
</dbReference>
<evidence type="ECO:0000256" key="26">
    <source>
        <dbReference type="PROSITE-ProRule" id="PRU00339"/>
    </source>
</evidence>
<evidence type="ECO:0000256" key="27">
    <source>
        <dbReference type="SAM" id="Phobius"/>
    </source>
</evidence>
<evidence type="ECO:0000256" key="17">
    <source>
        <dbReference type="ARBA" id="ARBA00022912"/>
    </source>
</evidence>
<dbReference type="PRINTS" id="PR00114">
    <property type="entry name" value="STPHPHTASE"/>
</dbReference>
<dbReference type="SUPFAM" id="SSF56300">
    <property type="entry name" value="Metallo-dependent phosphatases"/>
    <property type="match status" value="1"/>
</dbReference>